<dbReference type="AlphaFoldDB" id="F8L605"/>
<evidence type="ECO:0000313" key="2">
    <source>
        <dbReference type="EMBL" id="CCB88154.1"/>
    </source>
</evidence>
<dbReference type="Proteomes" id="UP000000496">
    <property type="component" value="Chromosome gsn.131"/>
</dbReference>
<keyword evidence="3" id="KW-1185">Reference proteome</keyword>
<reference evidence="2 3" key="2">
    <citation type="journal article" date="2011" name="Mol. Biol. Evol.">
        <title>Unity in variety--the pan-genome of the Chlamydiae.</title>
        <authorList>
            <person name="Collingro A."/>
            <person name="Tischler P."/>
            <person name="Weinmaier T."/>
            <person name="Penz T."/>
            <person name="Heinz E."/>
            <person name="Brunham R.C."/>
            <person name="Read T.D."/>
            <person name="Bavoil P.M."/>
            <person name="Sachse K."/>
            <person name="Kahane S."/>
            <person name="Friedman M.G."/>
            <person name="Rattei T."/>
            <person name="Myers G.S."/>
            <person name="Horn M."/>
        </authorList>
    </citation>
    <scope>NUCLEOTIDE SEQUENCE [LARGE SCALE GENOMIC DNA]</scope>
    <source>
        <strain evidence="3">ATCC VR-1471 / Z</strain>
    </source>
</reference>
<dbReference type="OrthoDB" id="20745at2"/>
<dbReference type="Pfam" id="PF05150">
    <property type="entry name" value="Legionella_OMP"/>
    <property type="match status" value="1"/>
</dbReference>
<dbReference type="eggNOG" id="COG3468">
    <property type="taxonomic scope" value="Bacteria"/>
</dbReference>
<dbReference type="RefSeq" id="WP_013942621.1">
    <property type="nucleotide sequence ID" value="NC_015713.1"/>
</dbReference>
<evidence type="ECO:0000313" key="3">
    <source>
        <dbReference type="Proteomes" id="UP000000496"/>
    </source>
</evidence>
<organism evidence="2 3">
    <name type="scientific">Simkania negevensis (strain ATCC VR-1471 / DSM 27360 / Z)</name>
    <dbReference type="NCBI Taxonomy" id="331113"/>
    <lineage>
        <taxon>Bacteria</taxon>
        <taxon>Pseudomonadati</taxon>
        <taxon>Chlamydiota</taxon>
        <taxon>Chlamydiia</taxon>
        <taxon>Parachlamydiales</taxon>
        <taxon>Simkaniaceae</taxon>
        <taxon>Simkania</taxon>
    </lineage>
</organism>
<sequence length="343" mass="38976">MKTKIISLICIFLAFSGLAVCNESDQEITPPTGPYVKNGVDVYTTLEFLYWKAIQDGLCYADTGVAVVPGTTASSGKIHRPDFPWRPGFRVGLGYYPPLDGWDLYANYTFFRSSNTDRVKNSIGNMIPIGLLFPGLTTLNVNQVTAASNHWDLRFNSVDLELGRGFYLSRFLTFRLFSGLKFTWQDQEVRNKYTANQVTLGNTTLPGIAHSKQDQGLWGVGIRFGGNGNWYFFRSLSIATKVAVSGVWLDYDNTRKDQYQQFENPALVVNRFTSNMDTIKAVMELFLGLHGEWWLKNDRYHLALQGGFDEQLWFHLGQFLFFPTRSQGDFSMFGLTIKARLDF</sequence>
<gene>
    <name evidence="2" type="ordered locus">SNE_A02770</name>
</gene>
<dbReference type="KEGG" id="sng:SNE_A02770"/>
<keyword evidence="1" id="KW-0732">Signal</keyword>
<proteinExistence type="predicted"/>
<dbReference type="HOGENOM" id="CLU_059550_0_0_0"/>
<reference key="1">
    <citation type="journal article" date="2011" name="Mol. Biol. Evol.">
        <title>Unity in variety -- the pan-genome of the Chlamydiae.</title>
        <authorList>
            <person name="Collingro A."/>
            <person name="Tischler P."/>
            <person name="Weinmaier T."/>
            <person name="Penz T."/>
            <person name="Heinz E."/>
            <person name="Brunham R.C."/>
            <person name="Read T.D."/>
            <person name="Bavoil P.M."/>
            <person name="Sachse K."/>
            <person name="Kahane S."/>
            <person name="Friedman M.G."/>
            <person name="Rattei T."/>
            <person name="Myers G.S.A."/>
            <person name="Horn M."/>
        </authorList>
    </citation>
    <scope>NUCLEOTIDE SEQUENCE</scope>
    <source>
        <strain>Z</strain>
    </source>
</reference>
<dbReference type="InterPro" id="IPR007825">
    <property type="entry name" value="Major_OMP_Legionella"/>
</dbReference>
<feature type="chain" id="PRO_5003379286" evidence="1">
    <location>
        <begin position="20"/>
        <end position="343"/>
    </location>
</feature>
<protein>
    <submittedName>
        <fullName evidence="2">MOMP-like family protein</fullName>
    </submittedName>
</protein>
<accession>F8L605</accession>
<feature type="signal peptide" evidence="1">
    <location>
        <begin position="1"/>
        <end position="19"/>
    </location>
</feature>
<name>F8L605_SIMNZ</name>
<evidence type="ECO:0000256" key="1">
    <source>
        <dbReference type="SAM" id="SignalP"/>
    </source>
</evidence>
<dbReference type="EMBL" id="FR872582">
    <property type="protein sequence ID" value="CCB88154.1"/>
    <property type="molecule type" value="Genomic_DNA"/>
</dbReference>